<dbReference type="PANTHER" id="PTHR36452">
    <property type="entry name" value="CHROMOSOME 12, WHOLE GENOME SHOTGUN SEQUENCE"/>
    <property type="match status" value="1"/>
</dbReference>
<dbReference type="RefSeq" id="WP_380829363.1">
    <property type="nucleotide sequence ID" value="NZ_JBHTCG010000018.1"/>
</dbReference>
<dbReference type="PIRSF" id="PIRSF028451">
    <property type="entry name" value="UCP028451"/>
    <property type="match status" value="1"/>
</dbReference>
<dbReference type="NCBIfam" id="TIGR02453">
    <property type="entry name" value="TIGR02453 family protein"/>
    <property type="match status" value="1"/>
</dbReference>
<dbReference type="PANTHER" id="PTHR36452:SF1">
    <property type="entry name" value="DUF2461 DOMAIN-CONTAINING PROTEIN"/>
    <property type="match status" value="1"/>
</dbReference>
<dbReference type="InterPro" id="IPR015996">
    <property type="entry name" value="UCP028451"/>
</dbReference>
<sequence>MGFEGFPDEGLMFYEGLEADNSKAYWMERKGVYEAAVKGPMQALMEELAGEFGPGSLFRPYRDVRFAKDKSPYKTHQGAYVRAGGEGIGYYVQLDADGLYTAAGWFSPAPDQVERFRAAVDDDKAGALLEEILHGLGAAGMAIEGDRLKTRPRGVDPGHPRLHLLRHRSLHVGRRRPPEDWLHTPEALDRVRTTWRSLGPLVDWLATHVRPSEQPLRRR</sequence>
<evidence type="ECO:0000313" key="2">
    <source>
        <dbReference type="Proteomes" id="UP001596496"/>
    </source>
</evidence>
<dbReference type="EMBL" id="JBHTCG010000018">
    <property type="protein sequence ID" value="MFC7385430.1"/>
    <property type="molecule type" value="Genomic_DNA"/>
</dbReference>
<protein>
    <submittedName>
        <fullName evidence="1">DUF2461 domain-containing protein</fullName>
    </submittedName>
</protein>
<keyword evidence="2" id="KW-1185">Reference proteome</keyword>
<evidence type="ECO:0000313" key="1">
    <source>
        <dbReference type="EMBL" id="MFC7385430.1"/>
    </source>
</evidence>
<dbReference type="InterPro" id="IPR012808">
    <property type="entry name" value="CHP02453"/>
</dbReference>
<name>A0ABW2PB15_9ACTN</name>
<dbReference type="Pfam" id="PF09365">
    <property type="entry name" value="DUF2461"/>
    <property type="match status" value="1"/>
</dbReference>
<gene>
    <name evidence="1" type="ORF">ACFQSB_24700</name>
</gene>
<proteinExistence type="predicted"/>
<organism evidence="1 2">
    <name type="scientific">Sphaerisporangium rhizosphaerae</name>
    <dbReference type="NCBI Taxonomy" id="2269375"/>
    <lineage>
        <taxon>Bacteria</taxon>
        <taxon>Bacillati</taxon>
        <taxon>Actinomycetota</taxon>
        <taxon>Actinomycetes</taxon>
        <taxon>Streptosporangiales</taxon>
        <taxon>Streptosporangiaceae</taxon>
        <taxon>Sphaerisporangium</taxon>
    </lineage>
</organism>
<reference evidence="2" key="1">
    <citation type="journal article" date="2019" name="Int. J. Syst. Evol. Microbiol.">
        <title>The Global Catalogue of Microorganisms (GCM) 10K type strain sequencing project: providing services to taxonomists for standard genome sequencing and annotation.</title>
        <authorList>
            <consortium name="The Broad Institute Genomics Platform"/>
            <consortium name="The Broad Institute Genome Sequencing Center for Infectious Disease"/>
            <person name="Wu L."/>
            <person name="Ma J."/>
        </authorList>
    </citation>
    <scope>NUCLEOTIDE SEQUENCE [LARGE SCALE GENOMIC DNA]</scope>
    <source>
        <strain evidence="2">CECT 7649</strain>
    </source>
</reference>
<comment type="caution">
    <text evidence="1">The sequence shown here is derived from an EMBL/GenBank/DDBJ whole genome shotgun (WGS) entry which is preliminary data.</text>
</comment>
<dbReference type="Proteomes" id="UP001596496">
    <property type="component" value="Unassembled WGS sequence"/>
</dbReference>
<accession>A0ABW2PB15</accession>